<organism evidence="1 2">
    <name type="scientific">Sphingobacterium kyonggiense</name>
    <dbReference type="NCBI Taxonomy" id="714075"/>
    <lineage>
        <taxon>Bacteria</taxon>
        <taxon>Pseudomonadati</taxon>
        <taxon>Bacteroidota</taxon>
        <taxon>Sphingobacteriia</taxon>
        <taxon>Sphingobacteriales</taxon>
        <taxon>Sphingobacteriaceae</taxon>
        <taxon>Sphingobacterium</taxon>
    </lineage>
</organism>
<proteinExistence type="predicted"/>
<name>A0ABP7YLM0_9SPHI</name>
<sequence length="456" mass="52138">MKTQEITNNSKAFHLPDGSVYTISMSSQRDESWNSTLFAANNSWETDPAIVMGKRIVSNGHNNNLPTIIRKIMDRSNIGPGILKRKIGLQYGDGPFLYKDYLDEENEKIIRKPVRHAEIEAWLKSWDADRYIEIVTTEFMYVEGFYTRLYRNRATRIGGQGKIVKLEPVLNTWARLGWPDHPEKRLENVKSIFVGDFENDCMRSGITAFPTFDKRDPFKDKVTMMYSNLYSFSRSFYPVPSYYGTLNWLSTASEIPDIIKYLTDNGIAAAFHIHSPKGYWDDKKQKLEETFSSETDAQIDARLRDIKDQLFRSIANALAGKENAGKFIETVDFYDHEGNLCQWKIEPIDQKIKDFIEAQVKVSEKADSAATSGMGLNPSLANLVTNNSFSGGSQQLYAAKFHILTDVNIPERIIFEAINTAIEINWPGTEIKMGFSRKAMMREDEVSPSKRFTEQV</sequence>
<keyword evidence="2" id="KW-1185">Reference proteome</keyword>
<dbReference type="Proteomes" id="UP001500101">
    <property type="component" value="Unassembled WGS sequence"/>
</dbReference>
<dbReference type="EMBL" id="BAAAZI010000006">
    <property type="protein sequence ID" value="GAA4137938.1"/>
    <property type="molecule type" value="Genomic_DNA"/>
</dbReference>
<dbReference type="RefSeq" id="WP_344673958.1">
    <property type="nucleotide sequence ID" value="NZ_BAAAZI010000006.1"/>
</dbReference>
<comment type="caution">
    <text evidence="1">The sequence shown here is derived from an EMBL/GenBank/DDBJ whole genome shotgun (WGS) entry which is preliminary data.</text>
</comment>
<reference evidence="2" key="1">
    <citation type="journal article" date="2019" name="Int. J. Syst. Evol. Microbiol.">
        <title>The Global Catalogue of Microorganisms (GCM) 10K type strain sequencing project: providing services to taxonomists for standard genome sequencing and annotation.</title>
        <authorList>
            <consortium name="The Broad Institute Genomics Platform"/>
            <consortium name="The Broad Institute Genome Sequencing Center for Infectious Disease"/>
            <person name="Wu L."/>
            <person name="Ma J."/>
        </authorList>
    </citation>
    <scope>NUCLEOTIDE SEQUENCE [LARGE SCALE GENOMIC DNA]</scope>
    <source>
        <strain evidence="2">JCM 16704</strain>
    </source>
</reference>
<evidence type="ECO:0000313" key="1">
    <source>
        <dbReference type="EMBL" id="GAA4137938.1"/>
    </source>
</evidence>
<protein>
    <recommendedName>
        <fullName evidence="3">Phage portal protein</fullName>
    </recommendedName>
</protein>
<evidence type="ECO:0008006" key="3">
    <source>
        <dbReference type="Google" id="ProtNLM"/>
    </source>
</evidence>
<gene>
    <name evidence="1" type="ORF">GCM10022216_14520</name>
</gene>
<evidence type="ECO:0000313" key="2">
    <source>
        <dbReference type="Proteomes" id="UP001500101"/>
    </source>
</evidence>
<accession>A0ABP7YLM0</accession>